<feature type="region of interest" description="Disordered" evidence="1">
    <location>
        <begin position="297"/>
        <end position="343"/>
    </location>
</feature>
<proteinExistence type="predicted"/>
<evidence type="ECO:0000313" key="3">
    <source>
        <dbReference type="EMBL" id="KAJ4971416.1"/>
    </source>
</evidence>
<reference evidence="3" key="1">
    <citation type="journal article" date="2023" name="Plant J.">
        <title>The genome of the king protea, Protea cynaroides.</title>
        <authorList>
            <person name="Chang J."/>
            <person name="Duong T.A."/>
            <person name="Schoeman C."/>
            <person name="Ma X."/>
            <person name="Roodt D."/>
            <person name="Barker N."/>
            <person name="Li Z."/>
            <person name="Van de Peer Y."/>
            <person name="Mizrachi E."/>
        </authorList>
    </citation>
    <scope>NUCLEOTIDE SEQUENCE</scope>
    <source>
        <tissue evidence="3">Young leaves</tissue>
    </source>
</reference>
<evidence type="ECO:0000256" key="2">
    <source>
        <dbReference type="SAM" id="Phobius"/>
    </source>
</evidence>
<name>A0A9Q0KJK6_9MAGN</name>
<sequence length="398" mass="42941">MCFVATVYPFGSHILLLAFHALTEVTFMYSYWLLKKGNFALSLPSRDKDSRFGDAAGSLGSGTTVAMDVSSVVTKAVADAIASLIPCIIYDTMKNSGYDMVSEVVSTVICDASNAVTGGASDTRVLVEFPKANKHISGGDPGARELKTLDGNPIAMGIWESDCLIASDSARRNDNQLLAERSTLARVSNLQRPSDSVEPSSVVNQAGSRSLLRHRRLVWWPVQRQRRISRQEKGKGILRGSSSTADQQDRDNDDGVRAVDYGSVTGLADNDIPQSNVEIAVPMQTFVLPMVSPTDIADKEADHNDDSSNVDESDHSQKEDVHNNGDVDPNETSTINGSSRGKVASAMPGTIVVSYNEVEKVDNVFLGQLDSFDVVRPTRGRLKKMATKGGKETPAVSK</sequence>
<organism evidence="3 4">
    <name type="scientific">Protea cynaroides</name>
    <dbReference type="NCBI Taxonomy" id="273540"/>
    <lineage>
        <taxon>Eukaryota</taxon>
        <taxon>Viridiplantae</taxon>
        <taxon>Streptophyta</taxon>
        <taxon>Embryophyta</taxon>
        <taxon>Tracheophyta</taxon>
        <taxon>Spermatophyta</taxon>
        <taxon>Magnoliopsida</taxon>
        <taxon>Proteales</taxon>
        <taxon>Proteaceae</taxon>
        <taxon>Protea</taxon>
    </lineage>
</organism>
<accession>A0A9Q0KJK6</accession>
<feature type="compositionally biased region" description="Basic and acidic residues" evidence="1">
    <location>
        <begin position="247"/>
        <end position="257"/>
    </location>
</feature>
<gene>
    <name evidence="3" type="ORF">NE237_004515</name>
</gene>
<evidence type="ECO:0000313" key="4">
    <source>
        <dbReference type="Proteomes" id="UP001141806"/>
    </source>
</evidence>
<keyword evidence="4" id="KW-1185">Reference proteome</keyword>
<feature type="compositionally biased region" description="Polar residues" evidence="1">
    <location>
        <begin position="330"/>
        <end position="339"/>
    </location>
</feature>
<dbReference type="AlphaFoldDB" id="A0A9Q0KJK6"/>
<dbReference type="Proteomes" id="UP001141806">
    <property type="component" value="Unassembled WGS sequence"/>
</dbReference>
<keyword evidence="2" id="KW-1133">Transmembrane helix</keyword>
<feature type="compositionally biased region" description="Basic and acidic residues" evidence="1">
    <location>
        <begin position="297"/>
        <end position="325"/>
    </location>
</feature>
<keyword evidence="2" id="KW-0812">Transmembrane</keyword>
<evidence type="ECO:0000256" key="1">
    <source>
        <dbReference type="SAM" id="MobiDB-lite"/>
    </source>
</evidence>
<comment type="caution">
    <text evidence="3">The sequence shown here is derived from an EMBL/GenBank/DDBJ whole genome shotgun (WGS) entry which is preliminary data.</text>
</comment>
<feature type="transmembrane region" description="Helical" evidence="2">
    <location>
        <begin position="14"/>
        <end position="34"/>
    </location>
</feature>
<feature type="region of interest" description="Disordered" evidence="1">
    <location>
        <begin position="231"/>
        <end position="258"/>
    </location>
</feature>
<dbReference type="EMBL" id="JAMYWD010000005">
    <property type="protein sequence ID" value="KAJ4971416.1"/>
    <property type="molecule type" value="Genomic_DNA"/>
</dbReference>
<keyword evidence="2" id="KW-0472">Membrane</keyword>
<protein>
    <submittedName>
        <fullName evidence="3">Uncharacterized protein</fullName>
    </submittedName>
</protein>